<proteinExistence type="predicted"/>
<dbReference type="PROSITE" id="PS51371">
    <property type="entry name" value="CBS"/>
    <property type="match status" value="1"/>
</dbReference>
<name>A0A1E7EVK0_9STRA</name>
<feature type="domain" description="CBS" evidence="2">
    <location>
        <begin position="120"/>
        <end position="195"/>
    </location>
</feature>
<keyword evidence="4" id="KW-1185">Reference proteome</keyword>
<dbReference type="InterPro" id="IPR046342">
    <property type="entry name" value="CBS_dom_sf"/>
</dbReference>
<evidence type="ECO:0000313" key="3">
    <source>
        <dbReference type="EMBL" id="OEU09563.1"/>
    </source>
</evidence>
<dbReference type="Gene3D" id="3.10.580.10">
    <property type="entry name" value="CBS-domain"/>
    <property type="match status" value="1"/>
</dbReference>
<dbReference type="Pfam" id="PF00571">
    <property type="entry name" value="CBS"/>
    <property type="match status" value="1"/>
</dbReference>
<dbReference type="InterPro" id="IPR000644">
    <property type="entry name" value="CBS_dom"/>
</dbReference>
<gene>
    <name evidence="3" type="ORF">FRACYDRAFT_195160</name>
</gene>
<keyword evidence="1" id="KW-0129">CBS domain</keyword>
<sequence length="208" mass="22765">MDDPNQILPLGEENTSITPEGFGFSSPVSRVIDIANRNGGYYKAKESNVVTDVMDEITNGMADVALVFEDDNGDGSNEYGKIKGIFTESDYIKFSMERATASSSEEESAKYLISPVKDYITPIQDVIALNKDDTVNIAIAAMKQANVRHLVVVDVADMCGIDDEEKCKLQASDIVGVINMQDVMSVVQKDERLSLQSIALKYPGIRNP</sequence>
<accession>A0A1E7EVK0</accession>
<organism evidence="3 4">
    <name type="scientific">Fragilariopsis cylindrus CCMP1102</name>
    <dbReference type="NCBI Taxonomy" id="635003"/>
    <lineage>
        <taxon>Eukaryota</taxon>
        <taxon>Sar</taxon>
        <taxon>Stramenopiles</taxon>
        <taxon>Ochrophyta</taxon>
        <taxon>Bacillariophyta</taxon>
        <taxon>Bacillariophyceae</taxon>
        <taxon>Bacillariophycidae</taxon>
        <taxon>Bacillariales</taxon>
        <taxon>Bacillariaceae</taxon>
        <taxon>Fragilariopsis</taxon>
    </lineage>
</organism>
<dbReference type="OrthoDB" id="10502803at2759"/>
<dbReference type="EMBL" id="KV784375">
    <property type="protein sequence ID" value="OEU09563.1"/>
    <property type="molecule type" value="Genomic_DNA"/>
</dbReference>
<evidence type="ECO:0000256" key="1">
    <source>
        <dbReference type="PROSITE-ProRule" id="PRU00703"/>
    </source>
</evidence>
<feature type="non-terminal residue" evidence="3">
    <location>
        <position position="208"/>
    </location>
</feature>
<protein>
    <recommendedName>
        <fullName evidence="2">CBS domain-containing protein</fullName>
    </recommendedName>
</protein>
<dbReference type="InParanoid" id="A0A1E7EVK0"/>
<evidence type="ECO:0000313" key="4">
    <source>
        <dbReference type="Proteomes" id="UP000095751"/>
    </source>
</evidence>
<evidence type="ECO:0000259" key="2">
    <source>
        <dbReference type="PROSITE" id="PS51371"/>
    </source>
</evidence>
<dbReference type="Proteomes" id="UP000095751">
    <property type="component" value="Unassembled WGS sequence"/>
</dbReference>
<dbReference type="SUPFAM" id="SSF54631">
    <property type="entry name" value="CBS-domain pair"/>
    <property type="match status" value="1"/>
</dbReference>
<reference evidence="3 4" key="1">
    <citation type="submission" date="2016-09" db="EMBL/GenBank/DDBJ databases">
        <title>Extensive genetic diversity and differential bi-allelic expression allows diatom success in the polar Southern Ocean.</title>
        <authorList>
            <consortium name="DOE Joint Genome Institute"/>
            <person name="Mock T."/>
            <person name="Otillar R.P."/>
            <person name="Strauss J."/>
            <person name="Dupont C."/>
            <person name="Frickenhaus S."/>
            <person name="Maumus F."/>
            <person name="Mcmullan M."/>
            <person name="Sanges R."/>
            <person name="Schmutz J."/>
            <person name="Toseland A."/>
            <person name="Valas R."/>
            <person name="Veluchamy A."/>
            <person name="Ward B.J."/>
            <person name="Allen A."/>
            <person name="Barry K."/>
            <person name="Falciatore A."/>
            <person name="Ferrante M."/>
            <person name="Fortunato A.E."/>
            <person name="Gloeckner G."/>
            <person name="Gruber A."/>
            <person name="Hipkin R."/>
            <person name="Janech M."/>
            <person name="Kroth P."/>
            <person name="Leese F."/>
            <person name="Lindquist E."/>
            <person name="Lyon B.R."/>
            <person name="Martin J."/>
            <person name="Mayer C."/>
            <person name="Parker M."/>
            <person name="Quesneville H."/>
            <person name="Raymond J."/>
            <person name="Uhlig C."/>
            <person name="Valentin K.U."/>
            <person name="Worden A.Z."/>
            <person name="Armbrust E.V."/>
            <person name="Bowler C."/>
            <person name="Green B."/>
            <person name="Moulton V."/>
            <person name="Van Oosterhout C."/>
            <person name="Grigoriev I."/>
        </authorList>
    </citation>
    <scope>NUCLEOTIDE SEQUENCE [LARGE SCALE GENOMIC DNA]</scope>
    <source>
        <strain evidence="3 4">CCMP1102</strain>
    </source>
</reference>
<dbReference type="KEGG" id="fcy:FRACYDRAFT_195160"/>
<dbReference type="AlphaFoldDB" id="A0A1E7EVK0"/>